<dbReference type="EMBL" id="CP063849">
    <property type="protein sequence ID" value="QOY89684.1"/>
    <property type="molecule type" value="Genomic_DNA"/>
</dbReference>
<proteinExistence type="predicted"/>
<dbReference type="AlphaFoldDB" id="A0A7S7NUZ3"/>
<dbReference type="InterPro" id="IPR036909">
    <property type="entry name" value="Cyt_c-like_dom_sf"/>
</dbReference>
<protein>
    <recommendedName>
        <fullName evidence="3">Cytochrome c domain-containing protein</fullName>
    </recommendedName>
</protein>
<dbReference type="Proteomes" id="UP000593892">
    <property type="component" value="Chromosome"/>
</dbReference>
<evidence type="ECO:0000313" key="2">
    <source>
        <dbReference type="Proteomes" id="UP000593892"/>
    </source>
</evidence>
<accession>A0A7S7NUZ3</accession>
<dbReference type="SUPFAM" id="SSF46626">
    <property type="entry name" value="Cytochrome c"/>
    <property type="match status" value="1"/>
</dbReference>
<dbReference type="GO" id="GO:0009055">
    <property type="term" value="F:electron transfer activity"/>
    <property type="evidence" value="ECO:0007669"/>
    <property type="project" value="InterPro"/>
</dbReference>
<dbReference type="Gene3D" id="1.10.760.10">
    <property type="entry name" value="Cytochrome c-like domain"/>
    <property type="match status" value="1"/>
</dbReference>
<dbReference type="GO" id="GO:0020037">
    <property type="term" value="F:heme binding"/>
    <property type="evidence" value="ECO:0007669"/>
    <property type="project" value="InterPro"/>
</dbReference>
<organism evidence="1 2">
    <name type="scientific">Paludibaculum fermentans</name>
    <dbReference type="NCBI Taxonomy" id="1473598"/>
    <lineage>
        <taxon>Bacteria</taxon>
        <taxon>Pseudomonadati</taxon>
        <taxon>Acidobacteriota</taxon>
        <taxon>Terriglobia</taxon>
        <taxon>Bryobacterales</taxon>
        <taxon>Bryobacteraceae</taxon>
        <taxon>Paludibaculum</taxon>
    </lineage>
</organism>
<name>A0A7S7NUZ3_PALFE</name>
<sequence>MLALLLAAVPPAPFVLPLSNGLYLVLDEALHVRRVAATPQQAEADLQAWTTGRDIYTSLCSRCHGADGADRSYAGGNVKPINGLGRRYSEDELLERTERPGTVDLSNLDARLRHALAVYVSGL</sequence>
<gene>
    <name evidence="1" type="ORF">IRI77_06945</name>
</gene>
<dbReference type="RefSeq" id="WP_194451346.1">
    <property type="nucleotide sequence ID" value="NZ_CP063849.1"/>
</dbReference>
<reference evidence="1 2" key="1">
    <citation type="submission" date="2020-10" db="EMBL/GenBank/DDBJ databases">
        <title>Complete genome sequence of Paludibaculum fermentans P105T, a facultatively anaerobic acidobacterium capable of dissimilatory Fe(III) reduction.</title>
        <authorList>
            <person name="Dedysh S.N."/>
            <person name="Beletsky A.V."/>
            <person name="Kulichevskaya I.S."/>
            <person name="Mardanov A.V."/>
            <person name="Ravin N.V."/>
        </authorList>
    </citation>
    <scope>NUCLEOTIDE SEQUENCE [LARGE SCALE GENOMIC DNA]</scope>
    <source>
        <strain evidence="1 2">P105</strain>
    </source>
</reference>
<dbReference type="KEGG" id="pfer:IRI77_06945"/>
<keyword evidence="2" id="KW-1185">Reference proteome</keyword>
<evidence type="ECO:0000313" key="1">
    <source>
        <dbReference type="EMBL" id="QOY89684.1"/>
    </source>
</evidence>
<evidence type="ECO:0008006" key="3">
    <source>
        <dbReference type="Google" id="ProtNLM"/>
    </source>
</evidence>